<protein>
    <submittedName>
        <fullName evidence="1">Uncharacterized protein</fullName>
    </submittedName>
</protein>
<evidence type="ECO:0000313" key="1">
    <source>
        <dbReference type="EMBL" id="SVB73275.1"/>
    </source>
</evidence>
<name>A0A382GEW6_9ZZZZ</name>
<organism evidence="1">
    <name type="scientific">marine metagenome</name>
    <dbReference type="NCBI Taxonomy" id="408172"/>
    <lineage>
        <taxon>unclassified sequences</taxon>
        <taxon>metagenomes</taxon>
        <taxon>ecological metagenomes</taxon>
    </lineage>
</organism>
<feature type="non-terminal residue" evidence="1">
    <location>
        <position position="1"/>
    </location>
</feature>
<reference evidence="1" key="1">
    <citation type="submission" date="2018-05" db="EMBL/GenBank/DDBJ databases">
        <authorList>
            <person name="Lanie J.A."/>
            <person name="Ng W.-L."/>
            <person name="Kazmierczak K.M."/>
            <person name="Andrzejewski T.M."/>
            <person name="Davidsen T.M."/>
            <person name="Wayne K.J."/>
            <person name="Tettelin H."/>
            <person name="Glass J.I."/>
            <person name="Rusch D."/>
            <person name="Podicherti R."/>
            <person name="Tsui H.-C.T."/>
            <person name="Winkler M.E."/>
        </authorList>
    </citation>
    <scope>NUCLEOTIDE SEQUENCE</scope>
</reference>
<proteinExistence type="predicted"/>
<dbReference type="EMBL" id="UINC01054948">
    <property type="protein sequence ID" value="SVB73275.1"/>
    <property type="molecule type" value="Genomic_DNA"/>
</dbReference>
<dbReference type="AlphaFoldDB" id="A0A382GEW6"/>
<accession>A0A382GEW6</accession>
<sequence>VTLARYEYPDVEMFGFVAMAPPAKASFPANL</sequence>
<gene>
    <name evidence="1" type="ORF">METZ01_LOCUS226129</name>
</gene>